<dbReference type="EMBL" id="CP026118">
    <property type="protein sequence ID" value="QAS52319.1"/>
    <property type="molecule type" value="Genomic_DNA"/>
</dbReference>
<dbReference type="Pfam" id="PF04851">
    <property type="entry name" value="ResIII"/>
    <property type="match status" value="1"/>
</dbReference>
<proteinExistence type="predicted"/>
<name>A0A410MC50_9BACI</name>
<dbReference type="REBASE" id="297073">
    <property type="entry name" value="Hli31ORF8810P"/>
</dbReference>
<reference evidence="2 3" key="1">
    <citation type="submission" date="2018-01" db="EMBL/GenBank/DDBJ databases">
        <title>The whole genome sequencing and assembly of Halobacillus litoralis ERB031 strain.</title>
        <authorList>
            <person name="Lee S.-J."/>
            <person name="Park M.-K."/>
            <person name="Kim J.-Y."/>
            <person name="Lee Y.-J."/>
            <person name="Yi H."/>
            <person name="Bahn Y.-S."/>
            <person name="Kim J.F."/>
            <person name="Lee D.-W."/>
        </authorList>
    </citation>
    <scope>NUCLEOTIDE SEQUENCE [LARGE SCALE GENOMIC DNA]</scope>
    <source>
        <strain evidence="2 3">ERB 031</strain>
    </source>
</reference>
<evidence type="ECO:0000259" key="1">
    <source>
        <dbReference type="Pfam" id="PF04851"/>
    </source>
</evidence>
<dbReference type="SUPFAM" id="SSF52540">
    <property type="entry name" value="P-loop containing nucleoside triphosphate hydrolases"/>
    <property type="match status" value="1"/>
</dbReference>
<protein>
    <submittedName>
        <fullName evidence="2">Restriction endonuclease subunit R</fullName>
    </submittedName>
</protein>
<dbReference type="AlphaFoldDB" id="A0A410MC50"/>
<evidence type="ECO:0000313" key="3">
    <source>
        <dbReference type="Proteomes" id="UP000287756"/>
    </source>
</evidence>
<dbReference type="InterPro" id="IPR027417">
    <property type="entry name" value="P-loop_NTPase"/>
</dbReference>
<accession>A0A410MC50</accession>
<sequence>MTNHKNEIPFQKKLVLNKYFLNYFGFNSFNDIRKYFSDPLHEGISTEGESKFFNEYWKIFSEAPKTITKEDFAEYDQNLISHLKKINKNRKDKITLKYFQYFSLIFVEAYLDNFFANPTKLKHSLNSELNKQNEELGLKYSEYNDLNKLAIWSATGSGKTLLMHFNYFQIKYFLNKYNTKFDGSYILLTPSESLSSQHLDEYRDSSIQAERYIKDDVKLFSNADDIQVVENSKIGEKDIKETVAVSRFGNKNILFVDEGHRGSSGDSWYKYRNSLCSNGFSFEYSATFSQAVSKKRVLEEEYAKCILFDYSYKNFYEDGYGKDYSILNVPEKLESNLEIKYLIASLLSYYQQKKIYLDKKDIMFDYNIENPLLVFVGGNVTAREANSDVIEIVNFLSYFINNSEDSILAIHEILHGEAGLIDNRENDIFSGRFSYLVSKNLTPDEIYDDILSIIFHTDIRGHTLQVDNPTAVEGELRLKIGMNSSFGVINVGNDKNVLGIFEKLGITTNQVHFTDSLFDTINNKKSTINILIGSKKFSEGWNSWRVSTMGLMNVGQKEGSQIIQLFGRGVRLKGRNRDGKYSLKRSSAYHSDFRFEPKLPIEDMQLLSIVETLNIFGLRANYMQQFKNYLSNEGLHSENKTYEIVIPTVRTNYPKEKIKTIRVKNNLNFLKDAPAPAFNQYLAKPIILDTYGKVQFETSLNYKKYNGAQKELGKLDSRHYFGMDFEKIYFDLLDYKKEKKYWNVIFSLSDVEKILKNNSWYKLYIPKSELAVKLFKDFERFNRIGLSLMKKYIDKIYTVSKKKFEAPLLEYAPLRTNDPNFIDEYNVIIEDYESSLSSKNMLDNLREAIINDQFEQYKGISKVQGLEWIELKESLFNPLFYTAKDITDIKFVPTSLVESEWQFLKYYQTYKLKHEQFFKHREIYLIRNASRKGIGFFDDEGFYPDFIMWVFDRENEYIFFIEPHSLQYEDIINSAKINFSEKIKSLQNSIKISEGERPILESFIISPTPYESLFNPNGITKQELNDKNVLFFEDGEFVMEQILAKLHTDINS</sequence>
<dbReference type="Proteomes" id="UP000287756">
    <property type="component" value="Chromosome"/>
</dbReference>
<keyword evidence="2" id="KW-0540">Nuclease</keyword>
<dbReference type="GO" id="GO:0004519">
    <property type="term" value="F:endonuclease activity"/>
    <property type="evidence" value="ECO:0007669"/>
    <property type="project" value="UniProtKB-KW"/>
</dbReference>
<evidence type="ECO:0000313" key="2">
    <source>
        <dbReference type="EMBL" id="QAS52319.1"/>
    </source>
</evidence>
<keyword evidence="2" id="KW-0378">Hydrolase</keyword>
<keyword evidence="2" id="KW-0255">Endonuclease</keyword>
<dbReference type="KEGG" id="hli:HLI_08805"/>
<dbReference type="GO" id="GO:0003677">
    <property type="term" value="F:DNA binding"/>
    <property type="evidence" value="ECO:0007669"/>
    <property type="project" value="InterPro"/>
</dbReference>
<dbReference type="GO" id="GO:0016787">
    <property type="term" value="F:hydrolase activity"/>
    <property type="evidence" value="ECO:0007669"/>
    <property type="project" value="InterPro"/>
</dbReference>
<dbReference type="GO" id="GO:0005524">
    <property type="term" value="F:ATP binding"/>
    <property type="evidence" value="ECO:0007669"/>
    <property type="project" value="InterPro"/>
</dbReference>
<organism evidence="2 3">
    <name type="scientific">Halobacillus litoralis</name>
    <dbReference type="NCBI Taxonomy" id="45668"/>
    <lineage>
        <taxon>Bacteria</taxon>
        <taxon>Bacillati</taxon>
        <taxon>Bacillota</taxon>
        <taxon>Bacilli</taxon>
        <taxon>Bacillales</taxon>
        <taxon>Bacillaceae</taxon>
        <taxon>Halobacillus</taxon>
    </lineage>
</organism>
<dbReference type="OrthoDB" id="9804145at2"/>
<gene>
    <name evidence="2" type="ORF">HLI_08805</name>
</gene>
<dbReference type="InterPro" id="IPR006935">
    <property type="entry name" value="Helicase/UvrB_N"/>
</dbReference>
<feature type="domain" description="Helicase/UvrB N-terminal" evidence="1">
    <location>
        <begin position="144"/>
        <end position="289"/>
    </location>
</feature>
<dbReference type="RefSeq" id="WP_128524612.1">
    <property type="nucleotide sequence ID" value="NZ_CP026118.1"/>
</dbReference>
<dbReference type="Gene3D" id="3.40.50.300">
    <property type="entry name" value="P-loop containing nucleotide triphosphate hydrolases"/>
    <property type="match status" value="1"/>
</dbReference>